<keyword evidence="13" id="KW-1185">Reference proteome</keyword>
<dbReference type="EMBL" id="QCYY01002528">
    <property type="protein sequence ID" value="ROT69700.1"/>
    <property type="molecule type" value="Genomic_DNA"/>
</dbReference>
<dbReference type="NCBIfam" id="TIGR03413">
    <property type="entry name" value="GSH_gloB"/>
    <property type="match status" value="1"/>
</dbReference>
<dbReference type="InterPro" id="IPR017782">
    <property type="entry name" value="Hydroxyacylglutathione_Hdrlase"/>
</dbReference>
<dbReference type="InterPro" id="IPR032282">
    <property type="entry name" value="HAGH_C"/>
</dbReference>
<dbReference type="AlphaFoldDB" id="A0A423SZK6"/>
<dbReference type="Pfam" id="PF00753">
    <property type="entry name" value="Lactamase_B"/>
    <property type="match status" value="1"/>
</dbReference>
<dbReference type="OrthoDB" id="515692at2759"/>
<dbReference type="HAMAP" id="MF_01374">
    <property type="entry name" value="Glyoxalase_2"/>
    <property type="match status" value="1"/>
</dbReference>
<feature type="compositionally biased region" description="Basic and acidic residues" evidence="10">
    <location>
        <begin position="295"/>
        <end position="307"/>
    </location>
</feature>
<dbReference type="Pfam" id="PF16123">
    <property type="entry name" value="HAGH_C"/>
    <property type="match status" value="1"/>
</dbReference>
<evidence type="ECO:0000256" key="5">
    <source>
        <dbReference type="ARBA" id="ARBA00011917"/>
    </source>
</evidence>
<comment type="caution">
    <text evidence="12">The sequence shown here is derived from an EMBL/GenBank/DDBJ whole genome shotgun (WGS) entry which is preliminary data.</text>
</comment>
<evidence type="ECO:0000256" key="4">
    <source>
        <dbReference type="ARBA" id="ARBA00006759"/>
    </source>
</evidence>
<sequence length="307" mass="34065">MFRLASNLLPERAVQFLTASYFRANAWYSLGAGKFHSTQVIVEHPNMKIKILPALSDNYMYLLMDETTKEAAIVDPVEPKTVLAAVEEAGVNLTTVLTTHHHWDHAGGNKALVETFDKPLRVLGGDDRIEALTQKVSHGDKFTVGSLNIECLFTPCHTQGHICYNVTVEDASQKPVVFTGDTLFLGGCGKFFEGNATEMYKALIEILGSLPDHTEVYCGHEYALQNLAFGAHVEPDNETIKQKIAWVKERRDNGLPSVPSTIGEEKQLNPFMRVNESPVQKHAGTSEGIETMAAVRREKDNWKAPKN</sequence>
<evidence type="ECO:0000259" key="11">
    <source>
        <dbReference type="SMART" id="SM00849"/>
    </source>
</evidence>
<evidence type="ECO:0000256" key="6">
    <source>
        <dbReference type="ARBA" id="ARBA00022723"/>
    </source>
</evidence>
<evidence type="ECO:0000256" key="2">
    <source>
        <dbReference type="ARBA" id="ARBA00001947"/>
    </source>
</evidence>
<dbReference type="InterPro" id="IPR035680">
    <property type="entry name" value="Clx_II_MBL"/>
</dbReference>
<reference evidence="12 13" key="2">
    <citation type="submission" date="2019-01" db="EMBL/GenBank/DDBJ databases">
        <title>The decoding of complex shrimp genome reveals the adaptation for benthos swimmer, frequently molting mechanism and breeding impact on genome.</title>
        <authorList>
            <person name="Sun Y."/>
            <person name="Gao Y."/>
            <person name="Yu Y."/>
        </authorList>
    </citation>
    <scope>NUCLEOTIDE SEQUENCE [LARGE SCALE GENOMIC DNA]</scope>
    <source>
        <tissue evidence="12">Muscle</tissue>
    </source>
</reference>
<organism evidence="12 13">
    <name type="scientific">Penaeus vannamei</name>
    <name type="common">Whiteleg shrimp</name>
    <name type="synonym">Litopenaeus vannamei</name>
    <dbReference type="NCBI Taxonomy" id="6689"/>
    <lineage>
        <taxon>Eukaryota</taxon>
        <taxon>Metazoa</taxon>
        <taxon>Ecdysozoa</taxon>
        <taxon>Arthropoda</taxon>
        <taxon>Crustacea</taxon>
        <taxon>Multicrustacea</taxon>
        <taxon>Malacostraca</taxon>
        <taxon>Eumalacostraca</taxon>
        <taxon>Eucarida</taxon>
        <taxon>Decapoda</taxon>
        <taxon>Dendrobranchiata</taxon>
        <taxon>Penaeoidea</taxon>
        <taxon>Penaeidae</taxon>
        <taxon>Penaeus</taxon>
    </lineage>
</organism>
<protein>
    <recommendedName>
        <fullName evidence="5">hydroxyacylglutathione hydrolase</fullName>
        <ecNumber evidence="5">3.1.2.6</ecNumber>
    </recommendedName>
    <alternativeName>
        <fullName evidence="9">Glyoxalase II</fullName>
    </alternativeName>
</protein>
<dbReference type="EC" id="3.1.2.6" evidence="5"/>
<accession>A0A423SZK6</accession>
<dbReference type="SUPFAM" id="SSF56281">
    <property type="entry name" value="Metallo-hydrolase/oxidoreductase"/>
    <property type="match status" value="1"/>
</dbReference>
<proteinExistence type="inferred from homology"/>
<evidence type="ECO:0000256" key="7">
    <source>
        <dbReference type="ARBA" id="ARBA00022801"/>
    </source>
</evidence>
<keyword evidence="7 12" id="KW-0378">Hydrolase</keyword>
<feature type="domain" description="Metallo-beta-lactamase" evidence="11">
    <location>
        <begin position="57"/>
        <end position="220"/>
    </location>
</feature>
<evidence type="ECO:0000256" key="3">
    <source>
        <dbReference type="ARBA" id="ARBA00004963"/>
    </source>
</evidence>
<dbReference type="PANTHER" id="PTHR11935">
    <property type="entry name" value="BETA LACTAMASE DOMAIN"/>
    <property type="match status" value="1"/>
</dbReference>
<evidence type="ECO:0000256" key="10">
    <source>
        <dbReference type="SAM" id="MobiDB-lite"/>
    </source>
</evidence>
<evidence type="ECO:0000256" key="9">
    <source>
        <dbReference type="ARBA" id="ARBA00031044"/>
    </source>
</evidence>
<dbReference type="GO" id="GO:0019243">
    <property type="term" value="P:methylglyoxal catabolic process to D-lactate via S-lactoyl-glutathione"/>
    <property type="evidence" value="ECO:0007669"/>
    <property type="project" value="InterPro"/>
</dbReference>
<evidence type="ECO:0000313" key="12">
    <source>
        <dbReference type="EMBL" id="ROT69700.1"/>
    </source>
</evidence>
<evidence type="ECO:0000256" key="1">
    <source>
        <dbReference type="ARBA" id="ARBA00001623"/>
    </source>
</evidence>
<name>A0A423SZK6_PENVA</name>
<evidence type="ECO:0000256" key="8">
    <source>
        <dbReference type="ARBA" id="ARBA00022833"/>
    </source>
</evidence>
<dbReference type="GO" id="GO:0031123">
    <property type="term" value="P:RNA 3'-end processing"/>
    <property type="evidence" value="ECO:0007669"/>
    <property type="project" value="UniProtKB-ARBA"/>
</dbReference>
<dbReference type="PANTHER" id="PTHR11935:SF94">
    <property type="entry name" value="TENZING NORGAY, ISOFORM C"/>
    <property type="match status" value="1"/>
</dbReference>
<reference evidence="12 13" key="1">
    <citation type="submission" date="2018-04" db="EMBL/GenBank/DDBJ databases">
        <authorList>
            <person name="Zhang X."/>
            <person name="Yuan J."/>
            <person name="Li F."/>
            <person name="Xiang J."/>
        </authorList>
    </citation>
    <scope>NUCLEOTIDE SEQUENCE [LARGE SCALE GENOMIC DNA]</scope>
    <source>
        <tissue evidence="12">Muscle</tissue>
    </source>
</reference>
<evidence type="ECO:0000313" key="13">
    <source>
        <dbReference type="Proteomes" id="UP000283509"/>
    </source>
</evidence>
<keyword evidence="6" id="KW-0479">Metal-binding</keyword>
<gene>
    <name evidence="12" type="ORF">C7M84_012083</name>
</gene>
<comment type="catalytic activity">
    <reaction evidence="1">
        <text>an S-(2-hydroxyacyl)glutathione + H2O = a 2-hydroxy carboxylate + glutathione + H(+)</text>
        <dbReference type="Rhea" id="RHEA:21864"/>
        <dbReference type="ChEBI" id="CHEBI:15377"/>
        <dbReference type="ChEBI" id="CHEBI:15378"/>
        <dbReference type="ChEBI" id="CHEBI:57925"/>
        <dbReference type="ChEBI" id="CHEBI:58896"/>
        <dbReference type="ChEBI" id="CHEBI:71261"/>
        <dbReference type="EC" id="3.1.2.6"/>
    </reaction>
</comment>
<dbReference type="GO" id="GO:0004416">
    <property type="term" value="F:hydroxyacylglutathione hydrolase activity"/>
    <property type="evidence" value="ECO:0007669"/>
    <property type="project" value="UniProtKB-EC"/>
</dbReference>
<dbReference type="CDD" id="cd07723">
    <property type="entry name" value="hydroxyacylglutathione_hydrolase_MBL-fold"/>
    <property type="match status" value="1"/>
</dbReference>
<dbReference type="FunFam" id="3.60.15.10:FF:000019">
    <property type="entry name" value="Hydroxyacylglutathione hydrolase, mitochondrial"/>
    <property type="match status" value="1"/>
</dbReference>
<dbReference type="STRING" id="6689.A0A423SZK6"/>
<feature type="region of interest" description="Disordered" evidence="10">
    <location>
        <begin position="277"/>
        <end position="307"/>
    </location>
</feature>
<dbReference type="SMART" id="SM00849">
    <property type="entry name" value="Lactamase_B"/>
    <property type="match status" value="1"/>
</dbReference>
<keyword evidence="8" id="KW-0862">Zinc</keyword>
<comment type="pathway">
    <text evidence="3">Secondary metabolite metabolism; methylglyoxal degradation; (R)-lactate from methylglyoxal: step 2/2.</text>
</comment>
<dbReference type="Gene3D" id="3.60.15.10">
    <property type="entry name" value="Ribonuclease Z/Hydroxyacylglutathione hydrolase-like"/>
    <property type="match status" value="1"/>
</dbReference>
<dbReference type="InterPro" id="IPR001279">
    <property type="entry name" value="Metallo-B-lactamas"/>
</dbReference>
<dbReference type="Proteomes" id="UP000283509">
    <property type="component" value="Unassembled WGS sequence"/>
</dbReference>
<comment type="similarity">
    <text evidence="4">Belongs to the metallo-beta-lactamase superfamily. Glyoxalase II family.</text>
</comment>
<dbReference type="InterPro" id="IPR036866">
    <property type="entry name" value="RibonucZ/Hydroxyglut_hydro"/>
</dbReference>
<comment type="cofactor">
    <cofactor evidence="2">
        <name>Zn(2+)</name>
        <dbReference type="ChEBI" id="CHEBI:29105"/>
    </cofactor>
</comment>
<dbReference type="PIRSF" id="PIRSF005457">
    <property type="entry name" value="Glx"/>
    <property type="match status" value="1"/>
</dbReference>
<dbReference type="GO" id="GO:0046872">
    <property type="term" value="F:metal ion binding"/>
    <property type="evidence" value="ECO:0007669"/>
    <property type="project" value="UniProtKB-KW"/>
</dbReference>